<feature type="region of interest" description="Disordered" evidence="1">
    <location>
        <begin position="14"/>
        <end position="83"/>
    </location>
</feature>
<gene>
    <name evidence="2" type="ORF">VPNG_07839</name>
</gene>
<evidence type="ECO:0000256" key="1">
    <source>
        <dbReference type="SAM" id="MobiDB-lite"/>
    </source>
</evidence>
<feature type="compositionally biased region" description="Low complexity" evidence="1">
    <location>
        <begin position="285"/>
        <end position="294"/>
    </location>
</feature>
<evidence type="ECO:0000313" key="3">
    <source>
        <dbReference type="Proteomes" id="UP000285146"/>
    </source>
</evidence>
<dbReference type="InParanoid" id="A0A423WGZ0"/>
<name>A0A423WGZ0_9PEZI</name>
<accession>A0A423WGZ0</accession>
<feature type="compositionally biased region" description="Low complexity" evidence="1">
    <location>
        <begin position="214"/>
        <end position="230"/>
    </location>
</feature>
<feature type="compositionally biased region" description="Low complexity" evidence="1">
    <location>
        <begin position="326"/>
        <end position="337"/>
    </location>
</feature>
<dbReference type="AlphaFoldDB" id="A0A423WGZ0"/>
<proteinExistence type="predicted"/>
<sequence>MVSSFAQHDAELFCSTAKPQTKPERHQVPATLIPGGQTSPLRHPTVLRPGAGQVHHKHAPKSSENSRSQTPSTTPHKIPRKPLYRAYSPQSTAQDPKASLVAKEIEGFFTALDVPPLHVDKQSEPAPGRESPVQRCASPPVPPKVRLDEDASPCGEAELLQSPLSRTGTTVTEEDASSDSAPPPAYDENERAPPPPEKAQTRVHSVAREDDLPGSAVASAARVAGSVAGVRTDEALAPKTTEAATPDGETSQDSSPAEEGAEPKPKVTSDTHRGSSPPPLPPRTPSLSSLSPSPSHAPIQPDIATQHMPGENFPPPPKRSPSPPQTCGGATGAAATSATAVGAAVAMPSTDFAHGGGGLERARNALGKHVQHMVCRAREHHEQHLARKTSANGAGAGAGDGFEVYVGV</sequence>
<organism evidence="2 3">
    <name type="scientific">Cytospora leucostoma</name>
    <dbReference type="NCBI Taxonomy" id="1230097"/>
    <lineage>
        <taxon>Eukaryota</taxon>
        <taxon>Fungi</taxon>
        <taxon>Dikarya</taxon>
        <taxon>Ascomycota</taxon>
        <taxon>Pezizomycotina</taxon>
        <taxon>Sordariomycetes</taxon>
        <taxon>Sordariomycetidae</taxon>
        <taxon>Diaporthales</taxon>
        <taxon>Cytosporaceae</taxon>
        <taxon>Cytospora</taxon>
    </lineage>
</organism>
<feature type="compositionally biased region" description="Polar residues" evidence="1">
    <location>
        <begin position="162"/>
        <end position="171"/>
    </location>
</feature>
<keyword evidence="3" id="KW-1185">Reference proteome</keyword>
<reference evidence="2 3" key="1">
    <citation type="submission" date="2015-09" db="EMBL/GenBank/DDBJ databases">
        <title>Host preference determinants of Valsa canker pathogens revealed by comparative genomics.</title>
        <authorList>
            <person name="Yin Z."/>
            <person name="Huang L."/>
        </authorList>
    </citation>
    <scope>NUCLEOTIDE SEQUENCE [LARGE SCALE GENOMIC DNA]</scope>
    <source>
        <strain evidence="2 3">SXYLt</strain>
    </source>
</reference>
<dbReference type="OrthoDB" id="5237053at2759"/>
<feature type="region of interest" description="Disordered" evidence="1">
    <location>
        <begin position="116"/>
        <end position="337"/>
    </location>
</feature>
<feature type="compositionally biased region" description="Basic and acidic residues" evidence="1">
    <location>
        <begin position="261"/>
        <end position="273"/>
    </location>
</feature>
<feature type="compositionally biased region" description="Polar residues" evidence="1">
    <location>
        <begin position="62"/>
        <end position="75"/>
    </location>
</feature>
<feature type="compositionally biased region" description="Pro residues" evidence="1">
    <location>
        <begin position="312"/>
        <end position="324"/>
    </location>
</feature>
<protein>
    <submittedName>
        <fullName evidence="2">Uncharacterized protein</fullName>
    </submittedName>
</protein>
<dbReference type="STRING" id="1230097.A0A423WGZ0"/>
<evidence type="ECO:0000313" key="2">
    <source>
        <dbReference type="EMBL" id="ROW02603.1"/>
    </source>
</evidence>
<comment type="caution">
    <text evidence="2">The sequence shown here is derived from an EMBL/GenBank/DDBJ whole genome shotgun (WGS) entry which is preliminary data.</text>
</comment>
<dbReference type="Proteomes" id="UP000285146">
    <property type="component" value="Unassembled WGS sequence"/>
</dbReference>
<dbReference type="EMBL" id="LKEB01000051">
    <property type="protein sequence ID" value="ROW02603.1"/>
    <property type="molecule type" value="Genomic_DNA"/>
</dbReference>